<evidence type="ECO:0000256" key="2">
    <source>
        <dbReference type="ARBA" id="ARBA00009102"/>
    </source>
</evidence>
<dbReference type="Gene3D" id="2.40.290.30">
    <property type="entry name" value="Mediator complex subunit 25, ACID domain"/>
    <property type="match status" value="1"/>
</dbReference>
<evidence type="ECO:0000256" key="3">
    <source>
        <dbReference type="ARBA" id="ARBA00019694"/>
    </source>
</evidence>
<reference evidence="13" key="1">
    <citation type="submission" date="2024-04" db="EMBL/GenBank/DDBJ databases">
        <authorList>
            <consortium name="Molecular Ecology Group"/>
        </authorList>
    </citation>
    <scope>NUCLEOTIDE SEQUENCE</scope>
</reference>
<evidence type="ECO:0000256" key="9">
    <source>
        <dbReference type="SAM" id="Coils"/>
    </source>
</evidence>
<dbReference type="InterPro" id="IPR021419">
    <property type="entry name" value="Mediator_Med25_VWA"/>
</dbReference>
<evidence type="ECO:0000313" key="13">
    <source>
        <dbReference type="EMBL" id="CAL1683279.1"/>
    </source>
</evidence>
<dbReference type="InterPro" id="IPR038196">
    <property type="entry name" value="Med25_PTOV_sf"/>
</dbReference>
<dbReference type="Pfam" id="PF11232">
    <property type="entry name" value="Med25"/>
    <property type="match status" value="1"/>
</dbReference>
<keyword evidence="7" id="KW-0539">Nucleus</keyword>
<keyword evidence="6" id="KW-0804">Transcription</keyword>
<feature type="region of interest" description="Disordered" evidence="10">
    <location>
        <begin position="638"/>
        <end position="657"/>
    </location>
</feature>
<dbReference type="Pfam" id="PF11265">
    <property type="entry name" value="Med25_VWA"/>
    <property type="match status" value="1"/>
</dbReference>
<evidence type="ECO:0000259" key="12">
    <source>
        <dbReference type="Pfam" id="PF11265"/>
    </source>
</evidence>
<name>A0AAV2NU46_9HYME</name>
<dbReference type="Proteomes" id="UP001497644">
    <property type="component" value="Chromosome 4"/>
</dbReference>
<protein>
    <recommendedName>
        <fullName evidence="3">Mediator of RNA polymerase II transcription subunit 25</fullName>
    </recommendedName>
    <alternativeName>
        <fullName evidence="8">Mediator complex subunit 25</fullName>
    </alternativeName>
</protein>
<keyword evidence="9" id="KW-0175">Coiled coil</keyword>
<evidence type="ECO:0000313" key="14">
    <source>
        <dbReference type="Proteomes" id="UP001497644"/>
    </source>
</evidence>
<feature type="region of interest" description="Disordered" evidence="10">
    <location>
        <begin position="246"/>
        <end position="277"/>
    </location>
</feature>
<proteinExistence type="inferred from homology"/>
<sequence>MTMVTGPTEHGIQADVIFVIEGTAVNGAYLNDLKTNYLIPTLEYFSQGGIEDREYVSENSTTLYGIVVYHAADCLPSPCTDTFGPYSNPHKLLMVLDKLEMVGGKGESYANIGEGLATGLQCFEDLQLRREPNTASQKHCILICNSPPYQTMIQESYKFAGHTIEQLAAIYQERNINISILSPRKIPALYKLFEKAGGDLQSSQTKNYAKDPRHLVLLRNYNLKERPVSPQIGGNVHNTTSVTQIPLSPLQSNDSPNTNQVQQNIAPPNQQQGPPFRNQTPQNIAVHQNVPSSMAAPMNAARPPYNPQIAAPPNYHPAGVNIATRARWMRPFIAPGATAPANTQGSALIAQLTQPPSSLGLNVAAFGQIAGNNVMAANPQQQQQQQQQQLTQQQQQLRLTMQLQQQQQNQQATMSMATQPTHSQPGSQLTVSSISQSVPTQVPQTVTASQQAPVSVSSITQQITHPQTQGTVSTGTVQGQQLVPRERQTIWQGIVEWIEKAKNPTDAQKQTRHVPCQVSANAKDGDPELKADTWPPKLIMQLMPKQLIGNIGGSYLKNSKSVLFHPTPCEALESLTKMMSAGFAGCVHFTSAPSSPACEIKVLILLYTAEKKTYLGFIPNDQTAFVDRLRKVIQQQKTSHASMRQGQANPGPGNIPAPMPTTGTQGGILMSQTNTMAMGGGQITQNVVSTNAPPQTLTSTSGPQTQMNMQNSGISGPQANTGAGGMIGQQRPPFDDIEMARHQNLLKIQQLRQTLEAAQQQEAQYKSQLEVNIQQNLEVAQQQEMQYKQQLEAQQAQRGLNPAAMSNQQANTQRLMRPVSTNNLGLRHLLQQPQPQYRQVFGVQQQMVGPRGQIAARPMAPGNTQNQQFEDVPNYDFLG</sequence>
<keyword evidence="5" id="KW-0010">Activator</keyword>
<evidence type="ECO:0000256" key="7">
    <source>
        <dbReference type="ARBA" id="ARBA00023242"/>
    </source>
</evidence>
<gene>
    <name evidence="13" type="ORF">LPLAT_LOCUS9038</name>
</gene>
<keyword evidence="14" id="KW-1185">Reference proteome</keyword>
<dbReference type="EMBL" id="OZ034827">
    <property type="protein sequence ID" value="CAL1683279.1"/>
    <property type="molecule type" value="Genomic_DNA"/>
</dbReference>
<feature type="domain" description="Mediator complex subunit Med25 PTOV" evidence="11">
    <location>
        <begin position="486"/>
        <end position="638"/>
    </location>
</feature>
<evidence type="ECO:0000256" key="10">
    <source>
        <dbReference type="SAM" id="MobiDB-lite"/>
    </source>
</evidence>
<dbReference type="PANTHER" id="PTHR12433">
    <property type="entry name" value="MEDIATOR OF RNA POLYMERASE II TRANSCRIPTION SUBUNIT 25"/>
    <property type="match status" value="1"/>
</dbReference>
<evidence type="ECO:0000256" key="8">
    <source>
        <dbReference type="ARBA" id="ARBA00031958"/>
    </source>
</evidence>
<dbReference type="GO" id="GO:0045944">
    <property type="term" value="P:positive regulation of transcription by RNA polymerase II"/>
    <property type="evidence" value="ECO:0007669"/>
    <property type="project" value="TreeGrafter"/>
</dbReference>
<dbReference type="GO" id="GO:0005667">
    <property type="term" value="C:transcription regulator complex"/>
    <property type="evidence" value="ECO:0007669"/>
    <property type="project" value="TreeGrafter"/>
</dbReference>
<comment type="similarity">
    <text evidence="2">Belongs to the Mediator complex subunit 25 family.</text>
</comment>
<dbReference type="AlphaFoldDB" id="A0AAV2NU46"/>
<organism evidence="13 14">
    <name type="scientific">Lasius platythorax</name>
    <dbReference type="NCBI Taxonomy" id="488582"/>
    <lineage>
        <taxon>Eukaryota</taxon>
        <taxon>Metazoa</taxon>
        <taxon>Ecdysozoa</taxon>
        <taxon>Arthropoda</taxon>
        <taxon>Hexapoda</taxon>
        <taxon>Insecta</taxon>
        <taxon>Pterygota</taxon>
        <taxon>Neoptera</taxon>
        <taxon>Endopterygota</taxon>
        <taxon>Hymenoptera</taxon>
        <taxon>Apocrita</taxon>
        <taxon>Aculeata</taxon>
        <taxon>Formicoidea</taxon>
        <taxon>Formicidae</taxon>
        <taxon>Formicinae</taxon>
        <taxon>Lasius</taxon>
        <taxon>Lasius</taxon>
    </lineage>
</organism>
<feature type="coiled-coil region" evidence="9">
    <location>
        <begin position="380"/>
        <end position="407"/>
    </location>
</feature>
<feature type="region of interest" description="Disordered" evidence="10">
    <location>
        <begin position="857"/>
        <end position="879"/>
    </location>
</feature>
<keyword evidence="4" id="KW-0805">Transcription regulation</keyword>
<feature type="domain" description="Mediator of RNA polymerase II transcription subunit 25 von Willebrand factor type A" evidence="12">
    <location>
        <begin position="12"/>
        <end position="221"/>
    </location>
</feature>
<feature type="compositionally biased region" description="Polar residues" evidence="10">
    <location>
        <begin position="638"/>
        <end position="648"/>
    </location>
</feature>
<accession>A0AAV2NU46</accession>
<evidence type="ECO:0000256" key="4">
    <source>
        <dbReference type="ARBA" id="ARBA00023015"/>
    </source>
</evidence>
<comment type="subcellular location">
    <subcellularLocation>
        <location evidence="1">Nucleus</location>
    </subcellularLocation>
</comment>
<dbReference type="InterPro" id="IPR021394">
    <property type="entry name" value="Med25_PTOV"/>
</dbReference>
<evidence type="ECO:0000256" key="1">
    <source>
        <dbReference type="ARBA" id="ARBA00004123"/>
    </source>
</evidence>
<evidence type="ECO:0000256" key="6">
    <source>
        <dbReference type="ARBA" id="ARBA00023163"/>
    </source>
</evidence>
<evidence type="ECO:0000259" key="11">
    <source>
        <dbReference type="Pfam" id="PF11232"/>
    </source>
</evidence>
<evidence type="ECO:0000256" key="5">
    <source>
        <dbReference type="ARBA" id="ARBA00023159"/>
    </source>
</evidence>
<dbReference type="GO" id="GO:0016592">
    <property type="term" value="C:mediator complex"/>
    <property type="evidence" value="ECO:0007669"/>
    <property type="project" value="TreeGrafter"/>
</dbReference>
<dbReference type="FunFam" id="2.40.290.30:FF:000002">
    <property type="entry name" value="Mediator of RNA polymerase II transcription subunit"/>
    <property type="match status" value="1"/>
</dbReference>
<feature type="coiled-coil region" evidence="9">
    <location>
        <begin position="741"/>
        <end position="797"/>
    </location>
</feature>
<dbReference type="PANTHER" id="PTHR12433:SF11">
    <property type="entry name" value="MEDIATOR OF RNA POLYMERASE II TRANSCRIPTION SUBUNIT 25"/>
    <property type="match status" value="1"/>
</dbReference>